<dbReference type="InterPro" id="IPR012338">
    <property type="entry name" value="Beta-lactam/transpept-like"/>
</dbReference>
<dbReference type="GO" id="GO:0032153">
    <property type="term" value="C:cell division site"/>
    <property type="evidence" value="ECO:0007669"/>
    <property type="project" value="TreeGrafter"/>
</dbReference>
<feature type="transmembrane region" description="Helical" evidence="6">
    <location>
        <begin position="226"/>
        <end position="242"/>
    </location>
</feature>
<evidence type="ECO:0000313" key="8">
    <source>
        <dbReference type="EMBL" id="REG11239.1"/>
    </source>
</evidence>
<dbReference type="GO" id="GO:0051301">
    <property type="term" value="P:cell division"/>
    <property type="evidence" value="ECO:0007669"/>
    <property type="project" value="InterPro"/>
</dbReference>
<dbReference type="GO" id="GO:0008658">
    <property type="term" value="F:penicillin binding"/>
    <property type="evidence" value="ECO:0007669"/>
    <property type="project" value="InterPro"/>
</dbReference>
<proteinExistence type="predicted"/>
<keyword evidence="5 6" id="KW-0472">Membrane</keyword>
<keyword evidence="4 6" id="KW-1133">Transmembrane helix</keyword>
<feature type="transmembrane region" description="Helical" evidence="6">
    <location>
        <begin position="436"/>
        <end position="459"/>
    </location>
</feature>
<dbReference type="GO" id="GO:0005886">
    <property type="term" value="C:plasma membrane"/>
    <property type="evidence" value="ECO:0007669"/>
    <property type="project" value="TreeGrafter"/>
</dbReference>
<gene>
    <name evidence="8" type="ORF">DFR64_1117</name>
</gene>
<dbReference type="InterPro" id="IPR001182">
    <property type="entry name" value="FtsW/RodA"/>
</dbReference>
<feature type="transmembrane region" description="Helical" evidence="6">
    <location>
        <begin position="103"/>
        <end position="122"/>
    </location>
</feature>
<feature type="transmembrane region" description="Helical" evidence="6">
    <location>
        <begin position="79"/>
        <end position="97"/>
    </location>
</feature>
<name>A0A347ZSB3_9CHLR</name>
<keyword evidence="3" id="KW-0133">Cell shape</keyword>
<feature type="transmembrane region" description="Helical" evidence="6">
    <location>
        <begin position="50"/>
        <end position="67"/>
    </location>
</feature>
<feature type="domain" description="Penicillin-binding protein transpeptidase" evidence="7">
    <location>
        <begin position="585"/>
        <end position="816"/>
    </location>
</feature>
<evidence type="ECO:0000256" key="2">
    <source>
        <dbReference type="ARBA" id="ARBA00022692"/>
    </source>
</evidence>
<evidence type="ECO:0000256" key="3">
    <source>
        <dbReference type="ARBA" id="ARBA00022960"/>
    </source>
</evidence>
<dbReference type="InterPro" id="IPR001460">
    <property type="entry name" value="PCN-bd_Tpept"/>
</dbReference>
<feature type="transmembrane region" description="Helical" evidence="6">
    <location>
        <begin position="397"/>
        <end position="415"/>
    </location>
</feature>
<keyword evidence="9" id="KW-1185">Reference proteome</keyword>
<dbReference type="PANTHER" id="PTHR30474:SF3">
    <property type="entry name" value="PEPTIDOGLYCAN GLYCOSYLTRANSFERASE RODA"/>
    <property type="match status" value="1"/>
</dbReference>
<evidence type="ECO:0000256" key="1">
    <source>
        <dbReference type="ARBA" id="ARBA00004141"/>
    </source>
</evidence>
<evidence type="ECO:0000313" key="9">
    <source>
        <dbReference type="Proteomes" id="UP000256388"/>
    </source>
</evidence>
<dbReference type="AlphaFoldDB" id="A0A347ZSB3"/>
<evidence type="ECO:0000259" key="7">
    <source>
        <dbReference type="Pfam" id="PF00905"/>
    </source>
</evidence>
<feature type="transmembrane region" description="Helical" evidence="6">
    <location>
        <begin position="331"/>
        <end position="349"/>
    </location>
</feature>
<dbReference type="Proteomes" id="UP000256388">
    <property type="component" value="Unassembled WGS sequence"/>
</dbReference>
<evidence type="ECO:0000256" key="5">
    <source>
        <dbReference type="ARBA" id="ARBA00023136"/>
    </source>
</evidence>
<evidence type="ECO:0000256" key="6">
    <source>
        <dbReference type="SAM" id="Phobius"/>
    </source>
</evidence>
<dbReference type="Gene3D" id="3.40.710.10">
    <property type="entry name" value="DD-peptidase/beta-lactamase superfamily"/>
    <property type="match status" value="1"/>
</dbReference>
<dbReference type="SUPFAM" id="SSF56601">
    <property type="entry name" value="beta-lactamase/transpeptidase-like"/>
    <property type="match status" value="1"/>
</dbReference>
<feature type="transmembrane region" description="Helical" evidence="6">
    <location>
        <begin position="290"/>
        <end position="311"/>
    </location>
</feature>
<dbReference type="GO" id="GO:0008360">
    <property type="term" value="P:regulation of cell shape"/>
    <property type="evidence" value="ECO:0007669"/>
    <property type="project" value="UniProtKB-KW"/>
</dbReference>
<organism evidence="8 9">
    <name type="scientific">Pelolinea submarina</name>
    <dbReference type="NCBI Taxonomy" id="913107"/>
    <lineage>
        <taxon>Bacteria</taxon>
        <taxon>Bacillati</taxon>
        <taxon>Chloroflexota</taxon>
        <taxon>Anaerolineae</taxon>
        <taxon>Anaerolineales</taxon>
        <taxon>Anaerolineaceae</taxon>
        <taxon>Pelolinea</taxon>
    </lineage>
</organism>
<feature type="transmembrane region" description="Helical" evidence="6">
    <location>
        <begin position="200"/>
        <end position="219"/>
    </location>
</feature>
<feature type="transmembrane region" description="Helical" evidence="6">
    <location>
        <begin position="361"/>
        <end position="385"/>
    </location>
</feature>
<feature type="transmembrane region" description="Helical" evidence="6">
    <location>
        <begin position="134"/>
        <end position="155"/>
    </location>
</feature>
<comment type="caution">
    <text evidence="8">The sequence shown here is derived from an EMBL/GenBank/DDBJ whole genome shotgun (WGS) entry which is preliminary data.</text>
</comment>
<dbReference type="GO" id="GO:0015648">
    <property type="term" value="F:lipid-linked peptidoglycan transporter activity"/>
    <property type="evidence" value="ECO:0007669"/>
    <property type="project" value="TreeGrafter"/>
</dbReference>
<dbReference type="Gene3D" id="3.90.1310.10">
    <property type="entry name" value="Penicillin-binding protein 2a (Domain 2)"/>
    <property type="match status" value="1"/>
</dbReference>
<evidence type="ECO:0000256" key="4">
    <source>
        <dbReference type="ARBA" id="ARBA00022989"/>
    </source>
</evidence>
<comment type="subcellular location">
    <subcellularLocation>
        <location evidence="1">Membrane</location>
        <topology evidence="1">Multi-pass membrane protein</topology>
    </subcellularLocation>
</comment>
<dbReference type="Pfam" id="PF00905">
    <property type="entry name" value="Transpeptidase"/>
    <property type="match status" value="1"/>
</dbReference>
<sequence>MFIFPTTKNPKSTLQSRLFLIAALVLFLMAAALTLSPAVKYRSWNADLRWAHWAAYFIWLAGASLIHRITIKNLNDWDAIILPTAFLLVGWGMLTIWRLSFVFGIRQTLWYMLAIILGFFVLRSENFLDTLKKYKYVILILGLILAVLTFFFGTYPGGEGPKLWLGFHGIYFQPSEPLKLILIVYLAAFFSEKYYLKFDILQTILPTLILVATALFILVGQRDMGTALIFIVIYIGMLYIIFGKKRILGIGAIIVGLAAVTGYLFIDLIRIRFQAWVEPWLDPQSGSYQIIQSIIAIAAGGLFGSGFGIGYPGLVPVPHSDFIYASIVEETGLVGAIALISLFTILLFRGMQTAIRTNSKFYRFLASGISIFITFQTVLIIGGNIRLLPITGVTLPFISYGGSSLLTSTLSLFLLTKISSTPKTEQVRATQDPISLRNITVLLSTAMVLLTLVTGWWAIIHSSDLQLRQDNPRNLIASRFVKRGSFLDRNDYKLTTNTGQIGHYRHEILYPDLSNTIGYYDYTYGINGLEAKYDNYLSGQAGYPSFDTWFNYLLYDQPLPGLDVKLTLDLDKQKILDTMLKGHQGAAVVMNASTGEILALASFPSFNANSLEENWQSWNSDGTSPFLNRVTQGAYPLGELLSAFLIADNNSVLKDDFGTAASTNGKDLCAVGESSPELWSQAISQGCRSALKEILNDKSSDVVIQALSRYGLNASIDIGLPLNKTQELGQVENWQELLYGVNRIRVSPLQVAYAFSVFSNTGLQPTPALLSAYKTAKDGWVASEISQGAQVISTETAQDISRLLASEEISGWEMSANAQDENGTYSWYVAGTPSLGSSNPLVIVVVTEEDNAEDLRWIGRQIFKLVTES</sequence>
<protein>
    <submittedName>
        <fullName evidence="8">Cell elongation-specific peptidoglycan biosynthesis regulator RodA /cell elongation-specific peptidoglycan D,D-transpeptidase</fullName>
    </submittedName>
</protein>
<dbReference type="EMBL" id="QUMS01000001">
    <property type="protein sequence ID" value="REG11239.1"/>
    <property type="molecule type" value="Genomic_DNA"/>
</dbReference>
<accession>A0A347ZSB3</accession>
<dbReference type="Pfam" id="PF01098">
    <property type="entry name" value="FTSW_RODA_SPOVE"/>
    <property type="match status" value="1"/>
</dbReference>
<dbReference type="PANTHER" id="PTHR30474">
    <property type="entry name" value="CELL CYCLE PROTEIN"/>
    <property type="match status" value="1"/>
</dbReference>
<keyword evidence="2 6" id="KW-0812">Transmembrane</keyword>
<feature type="transmembrane region" description="Helical" evidence="6">
    <location>
        <begin position="248"/>
        <end position="269"/>
    </location>
</feature>
<reference evidence="8 9" key="1">
    <citation type="submission" date="2018-08" db="EMBL/GenBank/DDBJ databases">
        <title>Genomic Encyclopedia of Type Strains, Phase IV (KMG-IV): sequencing the most valuable type-strain genomes for metagenomic binning, comparative biology and taxonomic classification.</title>
        <authorList>
            <person name="Goeker M."/>
        </authorList>
    </citation>
    <scope>NUCLEOTIDE SEQUENCE [LARGE SCALE GENOMIC DNA]</scope>
    <source>
        <strain evidence="8 9">DSM 23923</strain>
    </source>
</reference>